<evidence type="ECO:0000256" key="2">
    <source>
        <dbReference type="ARBA" id="ARBA00009820"/>
    </source>
</evidence>
<dbReference type="SUPFAM" id="SSF82171">
    <property type="entry name" value="DPP6 N-terminal domain-like"/>
    <property type="match status" value="1"/>
</dbReference>
<accession>A0A9D5JWJ0</accession>
<protein>
    <submittedName>
        <fullName evidence="5">BamA/TamA family outer membrane protein</fullName>
    </submittedName>
</protein>
<evidence type="ECO:0000313" key="6">
    <source>
        <dbReference type="Proteomes" id="UP000649604"/>
    </source>
</evidence>
<evidence type="ECO:0000256" key="1">
    <source>
        <dbReference type="ARBA" id="ARBA00004370"/>
    </source>
</evidence>
<evidence type="ECO:0000259" key="4">
    <source>
        <dbReference type="Pfam" id="PF01103"/>
    </source>
</evidence>
<dbReference type="PANTHER" id="PTHR36842">
    <property type="entry name" value="PROTEIN TOLB HOMOLOG"/>
    <property type="match status" value="1"/>
</dbReference>
<evidence type="ECO:0000313" key="5">
    <source>
        <dbReference type="EMBL" id="MBD3325266.1"/>
    </source>
</evidence>
<gene>
    <name evidence="5" type="ORF">GF339_11820</name>
</gene>
<keyword evidence="3" id="KW-0472">Membrane</keyword>
<name>A0A9D5JWJ0_9BACT</name>
<feature type="domain" description="Bacterial surface antigen (D15)" evidence="4">
    <location>
        <begin position="665"/>
        <end position="949"/>
    </location>
</feature>
<dbReference type="Pfam" id="PF07676">
    <property type="entry name" value="PD40"/>
    <property type="match status" value="4"/>
</dbReference>
<sequence>MRKILRACVVGLIAVCLEVGVCMGGGASANGLEADAFPRDVNWRQIRTDHFVIVFAEPHLDIAYNVAQLAESIANDAARFLDYAEIADTYVIISDHLDTFDLYTLSAIEDPLNDPIILHLRKPSAGNPAFGVRTHDWLALQFSYQYAHILRHRQDSFLRSLVGLLFPDFGMSGGMDCGMAVYIDQIRQQDARPQPPYFDMMLRAEMVDGTFSTLDQRTAAGLRTWPGDIGMFVYGASFLSYLAETYGMERLAQLNRQQNAQIPWPLFGGDAFDSVYGKPLSTLQEEWRTAIQEAYQAQIDQIRAQSLTHSEPLTQSGYFTHSPVFAPDGQFLYYIDGSPHEVPALMQLRLSDQTRTRLTEGYFSGDFSISPDGQRLYFCKSDVYDIFYEVSDLYAFDLATRQVQRLTTGARAVDPAISPDGETLVYVTTEAGSMQLMRLDLTTNERSSLLETADFSQIRHPVFSADGAKLAVQIWKNGGVEDIYVMNRDGSNLRAITLDTAVDSTPTWGLQDAYLFFSSDRTGVPNIFAYALAEDRLYQVTNVLTGAFDPSISPDGTRLVFERYSSKGLDIHLADLSKQGWQEYQGEKQRQLPLIPQVAERPEWEETRYRPLSSLLRMPSILPAWDEDEDGFQLGLTLSGNDILEQHAYALSVLYGLESGNASFDAQYLNTQFYPTIRLFGYDRPAEYSDLFVNAQGDDEDYWEQQQGGGIDVMMPLYRTLNTEISLLAGYEYQELTHLTDPDTLFAPRPDEGTLGKVSVGALWQHLKSAPYAIGSESGVQIFAEYTRNDEIFGSDYNIDEFLGEATLYVPSPVGRHHVLAVRALGGLSDGDTLAQGVFQLGGYTLNTQAALIYEPQIFLRGYEENAFTGDRVALGTVEYRVPIWFLQRTVWRGRILWDSIAGTAFFETGDAWHNADDEASLQSSAGVELTLNLGLRYGRWPLSLSLGFAQGFDEDTGESQVYGSLLFTL</sequence>
<dbReference type="InterPro" id="IPR011042">
    <property type="entry name" value="6-blade_b-propeller_TolB-like"/>
</dbReference>
<dbReference type="Gene3D" id="2.120.10.30">
    <property type="entry name" value="TolB, C-terminal domain"/>
    <property type="match status" value="1"/>
</dbReference>
<dbReference type="AlphaFoldDB" id="A0A9D5JWJ0"/>
<reference evidence="5" key="1">
    <citation type="submission" date="2019-11" db="EMBL/GenBank/DDBJ databases">
        <title>Microbial mats filling the niche in hypersaline microbial mats.</title>
        <authorList>
            <person name="Wong H.L."/>
            <person name="Macleod F.I."/>
            <person name="White R.A. III"/>
            <person name="Burns B.P."/>
        </authorList>
    </citation>
    <scope>NUCLEOTIDE SEQUENCE</scope>
    <source>
        <strain evidence="5">Rbin_158</strain>
    </source>
</reference>
<dbReference type="PANTHER" id="PTHR36842:SF1">
    <property type="entry name" value="PROTEIN TOLB"/>
    <property type="match status" value="1"/>
</dbReference>
<dbReference type="Gene3D" id="2.40.160.50">
    <property type="entry name" value="membrane protein fhac: a member of the omp85/tpsb transporter family"/>
    <property type="match status" value="1"/>
</dbReference>
<evidence type="ECO:0000256" key="3">
    <source>
        <dbReference type="ARBA" id="ARBA00023136"/>
    </source>
</evidence>
<dbReference type="Proteomes" id="UP000649604">
    <property type="component" value="Unassembled WGS sequence"/>
</dbReference>
<dbReference type="InterPro" id="IPR000184">
    <property type="entry name" value="Bac_surfAg_D15"/>
</dbReference>
<comment type="subcellular location">
    <subcellularLocation>
        <location evidence="1">Membrane</location>
    </subcellularLocation>
</comment>
<dbReference type="EMBL" id="WJJP01000386">
    <property type="protein sequence ID" value="MBD3325266.1"/>
    <property type="molecule type" value="Genomic_DNA"/>
</dbReference>
<proteinExistence type="inferred from homology"/>
<comment type="caution">
    <text evidence="5">The sequence shown here is derived from an EMBL/GenBank/DDBJ whole genome shotgun (WGS) entry which is preliminary data.</text>
</comment>
<comment type="similarity">
    <text evidence="2">Belongs to the TolB family.</text>
</comment>
<dbReference type="InterPro" id="IPR011659">
    <property type="entry name" value="WD40"/>
</dbReference>
<dbReference type="Pfam" id="PF01103">
    <property type="entry name" value="Omp85"/>
    <property type="match status" value="1"/>
</dbReference>
<organism evidence="5 6">
    <name type="scientific">candidate division KSB3 bacterium</name>
    <dbReference type="NCBI Taxonomy" id="2044937"/>
    <lineage>
        <taxon>Bacteria</taxon>
        <taxon>candidate division KSB3</taxon>
    </lineage>
</organism>
<dbReference type="GO" id="GO:0019867">
    <property type="term" value="C:outer membrane"/>
    <property type="evidence" value="ECO:0007669"/>
    <property type="project" value="InterPro"/>
</dbReference>